<keyword evidence="1" id="KW-0238">DNA-binding</keyword>
<dbReference type="InterPro" id="IPR000551">
    <property type="entry name" value="MerR-type_HTH_dom"/>
</dbReference>
<reference evidence="4" key="1">
    <citation type="submission" date="2016-05" db="EMBL/GenBank/DDBJ databases">
        <title>Paenibacillus oryzae. sp. nov., isolated from the rice root.</title>
        <authorList>
            <person name="Zhang J."/>
            <person name="Zhang X."/>
        </authorList>
    </citation>
    <scope>NUCLEOTIDE SEQUENCE [LARGE SCALE GENOMIC DNA]</scope>
    <source>
        <strain evidence="4">KCTC13222</strain>
    </source>
</reference>
<dbReference type="GO" id="GO:0003700">
    <property type="term" value="F:DNA-binding transcription factor activity"/>
    <property type="evidence" value="ECO:0007669"/>
    <property type="project" value="InterPro"/>
</dbReference>
<sequence>MYTINEVAVICDLSVHTLRYYDKEGLLPFISRNKSGNREFTEQSLGLIKIICCLKNTGMPIKHIKQYVDLCMVGETKVDDRKKMLVEHRREVAKQMDEMRKNLNIIDLKIALYEKGDQHEFAHHLEPARSE</sequence>
<dbReference type="OrthoDB" id="9811174at2"/>
<dbReference type="GO" id="GO:0003677">
    <property type="term" value="F:DNA binding"/>
    <property type="evidence" value="ECO:0007669"/>
    <property type="project" value="UniProtKB-KW"/>
</dbReference>
<dbReference type="CDD" id="cd01109">
    <property type="entry name" value="HTH_YyaN"/>
    <property type="match status" value="1"/>
</dbReference>
<dbReference type="Proteomes" id="UP000093309">
    <property type="component" value="Unassembled WGS sequence"/>
</dbReference>
<dbReference type="Gene3D" id="1.10.1660.10">
    <property type="match status" value="1"/>
</dbReference>
<dbReference type="STRING" id="512399.A8709_17810"/>
<dbReference type="PANTHER" id="PTHR30204">
    <property type="entry name" value="REDOX-CYCLING DRUG-SENSING TRANSCRIPTIONAL ACTIVATOR SOXR"/>
    <property type="match status" value="1"/>
</dbReference>
<dbReference type="SMART" id="SM00422">
    <property type="entry name" value="HTH_MERR"/>
    <property type="match status" value="1"/>
</dbReference>
<dbReference type="SUPFAM" id="SSF46955">
    <property type="entry name" value="Putative DNA-binding domain"/>
    <property type="match status" value="1"/>
</dbReference>
<feature type="domain" description="HTH merR-type" evidence="2">
    <location>
        <begin position="1"/>
        <end position="70"/>
    </location>
</feature>
<name>A0A1C0ZZA0_9BACL</name>
<evidence type="ECO:0000256" key="1">
    <source>
        <dbReference type="ARBA" id="ARBA00023125"/>
    </source>
</evidence>
<organism evidence="3 4">
    <name type="scientific">Paenibacillus pectinilyticus</name>
    <dbReference type="NCBI Taxonomy" id="512399"/>
    <lineage>
        <taxon>Bacteria</taxon>
        <taxon>Bacillati</taxon>
        <taxon>Bacillota</taxon>
        <taxon>Bacilli</taxon>
        <taxon>Bacillales</taxon>
        <taxon>Paenibacillaceae</taxon>
        <taxon>Paenibacillus</taxon>
    </lineage>
</organism>
<protein>
    <submittedName>
        <fullName evidence="3">MerR family transcriptional regulator</fullName>
    </submittedName>
</protein>
<keyword evidence="4" id="KW-1185">Reference proteome</keyword>
<dbReference type="InterPro" id="IPR047057">
    <property type="entry name" value="MerR_fam"/>
</dbReference>
<gene>
    <name evidence="3" type="ORF">A8709_17810</name>
</gene>
<dbReference type="RefSeq" id="WP_065853524.1">
    <property type="nucleotide sequence ID" value="NZ_LYPC01000022.1"/>
</dbReference>
<evidence type="ECO:0000313" key="3">
    <source>
        <dbReference type="EMBL" id="OCT13462.1"/>
    </source>
</evidence>
<dbReference type="EMBL" id="LYPC01000022">
    <property type="protein sequence ID" value="OCT13462.1"/>
    <property type="molecule type" value="Genomic_DNA"/>
</dbReference>
<comment type="caution">
    <text evidence="3">The sequence shown here is derived from an EMBL/GenBank/DDBJ whole genome shotgun (WGS) entry which is preliminary data.</text>
</comment>
<dbReference type="PROSITE" id="PS50937">
    <property type="entry name" value="HTH_MERR_2"/>
    <property type="match status" value="1"/>
</dbReference>
<evidence type="ECO:0000313" key="4">
    <source>
        <dbReference type="Proteomes" id="UP000093309"/>
    </source>
</evidence>
<accession>A0A1C0ZZA0</accession>
<dbReference type="PANTHER" id="PTHR30204:SF82">
    <property type="entry name" value="TRANSCRIPTIONAL REGULATOR, MERR FAMILY"/>
    <property type="match status" value="1"/>
</dbReference>
<dbReference type="InterPro" id="IPR009061">
    <property type="entry name" value="DNA-bd_dom_put_sf"/>
</dbReference>
<dbReference type="Pfam" id="PF13411">
    <property type="entry name" value="MerR_1"/>
    <property type="match status" value="1"/>
</dbReference>
<evidence type="ECO:0000259" key="2">
    <source>
        <dbReference type="PROSITE" id="PS50937"/>
    </source>
</evidence>
<proteinExistence type="predicted"/>
<dbReference type="AlphaFoldDB" id="A0A1C0ZZA0"/>